<dbReference type="GO" id="GO:0005509">
    <property type="term" value="F:calcium ion binding"/>
    <property type="evidence" value="ECO:0007669"/>
    <property type="project" value="InterPro"/>
</dbReference>
<dbReference type="PANTHER" id="PTHR10161:SF14">
    <property type="entry name" value="TARTRATE-RESISTANT ACID PHOSPHATASE TYPE 5"/>
    <property type="match status" value="1"/>
</dbReference>
<dbReference type="InterPro" id="IPR029052">
    <property type="entry name" value="Metallo-depent_PP-like"/>
</dbReference>
<evidence type="ECO:0000256" key="3">
    <source>
        <dbReference type="SAM" id="MobiDB-lite"/>
    </source>
</evidence>
<dbReference type="InterPro" id="IPR008979">
    <property type="entry name" value="Galactose-bd-like_sf"/>
</dbReference>
<dbReference type="InterPro" id="IPR015919">
    <property type="entry name" value="Cadherin-like_sf"/>
</dbReference>
<dbReference type="RefSeq" id="WP_286018255.1">
    <property type="nucleotide sequence ID" value="NZ_CP127247.1"/>
</dbReference>
<evidence type="ECO:0000313" key="6">
    <source>
        <dbReference type="Proteomes" id="UP001238334"/>
    </source>
</evidence>
<reference evidence="5 6" key="1">
    <citation type="submission" date="2023-06" db="EMBL/GenBank/DDBJ databases">
        <title>Parasedimentitalea psychrophila sp. nov., a psychrophilic bacterium isolated from deep-sea sediment.</title>
        <authorList>
            <person name="Li A."/>
        </authorList>
    </citation>
    <scope>NUCLEOTIDE SEQUENCE [LARGE SCALE GENOMIC DNA]</scope>
    <source>
        <strain evidence="5 6">QS115</strain>
    </source>
</reference>
<evidence type="ECO:0000313" key="5">
    <source>
        <dbReference type="EMBL" id="WIY27078.1"/>
    </source>
</evidence>
<feature type="domain" description="Cadherin" evidence="4">
    <location>
        <begin position="698"/>
        <end position="787"/>
    </location>
</feature>
<dbReference type="GO" id="GO:0007156">
    <property type="term" value="P:homophilic cell adhesion via plasma membrane adhesion molecules"/>
    <property type="evidence" value="ECO:0007669"/>
    <property type="project" value="InterPro"/>
</dbReference>
<feature type="region of interest" description="Disordered" evidence="3">
    <location>
        <begin position="1066"/>
        <end position="1087"/>
    </location>
</feature>
<dbReference type="Proteomes" id="UP001238334">
    <property type="component" value="Chromosome"/>
</dbReference>
<evidence type="ECO:0000259" key="4">
    <source>
        <dbReference type="PROSITE" id="PS50268"/>
    </source>
</evidence>
<dbReference type="PANTHER" id="PTHR10161">
    <property type="entry name" value="TARTRATE-RESISTANT ACID PHOSPHATASE TYPE 5"/>
    <property type="match status" value="1"/>
</dbReference>
<dbReference type="InterPro" id="IPR051558">
    <property type="entry name" value="Metallophosphoesterase_PAP"/>
</dbReference>
<evidence type="ECO:0000256" key="2">
    <source>
        <dbReference type="ARBA" id="ARBA00022801"/>
    </source>
</evidence>
<dbReference type="CDD" id="cd02795">
    <property type="entry name" value="CBM6-CBM35-CBM36_like"/>
    <property type="match status" value="2"/>
</dbReference>
<dbReference type="InterPro" id="IPR014755">
    <property type="entry name" value="Cu-Rt/internalin_Ig-like"/>
</dbReference>
<keyword evidence="6" id="KW-1185">Reference proteome</keyword>
<dbReference type="SUPFAM" id="SSF49313">
    <property type="entry name" value="Cadherin-like"/>
    <property type="match status" value="1"/>
</dbReference>
<dbReference type="Gene3D" id="3.60.21.10">
    <property type="match status" value="1"/>
</dbReference>
<organism evidence="5 6">
    <name type="scientific">Parasedimentitalea psychrophila</name>
    <dbReference type="NCBI Taxonomy" id="2997337"/>
    <lineage>
        <taxon>Bacteria</taxon>
        <taxon>Pseudomonadati</taxon>
        <taxon>Pseudomonadota</taxon>
        <taxon>Alphaproteobacteria</taxon>
        <taxon>Rhodobacterales</taxon>
        <taxon>Paracoccaceae</taxon>
        <taxon>Parasedimentitalea</taxon>
    </lineage>
</organism>
<dbReference type="KEGG" id="ppso:QPJ95_09285"/>
<dbReference type="Pfam" id="PF00149">
    <property type="entry name" value="Metallophos"/>
    <property type="match status" value="1"/>
</dbReference>
<keyword evidence="2" id="KW-0378">Hydrolase</keyword>
<dbReference type="SUPFAM" id="SSF49785">
    <property type="entry name" value="Galactose-binding domain-like"/>
    <property type="match status" value="2"/>
</dbReference>
<dbReference type="SUPFAM" id="SSF56300">
    <property type="entry name" value="Metallo-dependent phosphatases"/>
    <property type="match status" value="1"/>
</dbReference>
<sequence>MAIGNTFQIEMETFDLLSGFKVASNSVASGGAYLQAGGSGEQRASYTFAAVSGSYDLGIGYFDESDGQSQISILVNGTEIQNFVWDIDAGGSTANQTSFVEHAISGVSLSAGDVIEIVGVKDGGEPLRTDYIDFVFVDGGGGGDTTSPFIQSSLAPDVGPAGAGSATMDVTVTFSDNVAIDVSSIDTGDITVTGPGGALLVSAVSVDISGDGTPRTATYTVDAPGGTWDVADEGSYNVALLAAEVEDTSGNFVSADPSMQGFTVDLSAAPPDPFRVEAETFTILSGFNVKNNNQASGGQYLQAGGSGEQRASYTFAAASGSYDLGIGHFDESDGQSQMSILVNGTEIHNFVWDIDAGGSTANQTSFVEHAISGVSLSAGDVIEIVGVKDGSEPLRTDYIDFVFVDGGGGGDTTSPFIQSSLAPDVGPAGAGSATMDVTVTFSDNVAIDVSSIDTGDITVTGPGGALTVSAVSVDIGGDGTPRTATYTVDAPGGTWDVADEGSYNVALMAAEVQDTSGNFVSADPSMQGFTVDLSAAPPDPFRVEAETFTILSGFTVKNNNHGSGGQYLQANGSGEQRASYAFAAASGIYDLEIGHFDESDGQSQMSILVNGFEVDSFIWNADAGSATADQTSFTEHIISDLSLTAGDVIEFVGFKDGSEPLRTDYIDFVFVNGGGGGAPTDIVFLPGQALVENAPGVVAGTLSVTDPDAGDTHSFLLSDPRFEVVGSQLKLKNGIRLDYELGDEIDLDVTAIDPGGLSVTRSLTVAVTDIDEVRFAAFGDYIVSPGMLSMADMIDGMNVDFIITTGDNGYALPIDDQIGPSFGDYIGNYSGAYGPGSEVNRFFPSLGNHDYSDVGLGAYLDYFSLPGNERYYDFQTGPVHFFALNSNGQEPDGRSSTSDQAQWLETELANSDALYKIVYFHHASYSSGFHGSNSALQWPFEDWGVTAVLTGHDHDYERILRDNNGDGETLPYFVTGLGGRIIREFDTPIPGSEARYNDDYGTMLVQASDASITFEFWSIADGGTLIDSYTIDLPGADPLLAGSADLIYGDPYNDSLNGLAGDEQLFAQGGDGEPVGGAEDDAPSGNPGNDWLYGQDGADVFQFTDESDGANFITDFEDGIDVIRFENITNVSDFEDLGFAQSGPDTVITLDAFTITLRDIDIDVLGPPDFVFA</sequence>
<dbReference type="InterPro" id="IPR011049">
    <property type="entry name" value="Serralysin-like_metalloprot_C"/>
</dbReference>
<dbReference type="Gene3D" id="2.60.120.260">
    <property type="entry name" value="Galactose-binding domain-like"/>
    <property type="match status" value="3"/>
</dbReference>
<dbReference type="SUPFAM" id="SSF51120">
    <property type="entry name" value="beta-Roll"/>
    <property type="match status" value="1"/>
</dbReference>
<dbReference type="InterPro" id="IPR002126">
    <property type="entry name" value="Cadherin-like_dom"/>
</dbReference>
<dbReference type="Gene3D" id="2.60.40.1220">
    <property type="match status" value="2"/>
</dbReference>
<proteinExistence type="predicted"/>
<protein>
    <submittedName>
        <fullName evidence="5">Metallophosphoesterase</fullName>
    </submittedName>
</protein>
<dbReference type="EMBL" id="CP127247">
    <property type="protein sequence ID" value="WIY27078.1"/>
    <property type="molecule type" value="Genomic_DNA"/>
</dbReference>
<dbReference type="CDD" id="cd11304">
    <property type="entry name" value="Cadherin_repeat"/>
    <property type="match status" value="1"/>
</dbReference>
<dbReference type="AlphaFoldDB" id="A0A9Y2P8H6"/>
<dbReference type="PROSITE" id="PS50268">
    <property type="entry name" value="CADHERIN_2"/>
    <property type="match status" value="1"/>
</dbReference>
<dbReference type="InterPro" id="IPR004843">
    <property type="entry name" value="Calcineurin-like_PHP"/>
</dbReference>
<keyword evidence="1" id="KW-0732">Signal</keyword>
<dbReference type="GO" id="GO:0016787">
    <property type="term" value="F:hydrolase activity"/>
    <property type="evidence" value="ECO:0007669"/>
    <property type="project" value="UniProtKB-KW"/>
</dbReference>
<name>A0A9Y2P8H6_9RHOB</name>
<evidence type="ECO:0000256" key="1">
    <source>
        <dbReference type="ARBA" id="ARBA00022729"/>
    </source>
</evidence>
<dbReference type="Gene3D" id="2.60.40.60">
    <property type="entry name" value="Cadherins"/>
    <property type="match status" value="1"/>
</dbReference>
<accession>A0A9Y2P8H6</accession>
<dbReference type="GO" id="GO:0016020">
    <property type="term" value="C:membrane"/>
    <property type="evidence" value="ECO:0007669"/>
    <property type="project" value="InterPro"/>
</dbReference>
<gene>
    <name evidence="5" type="ORF">QPJ95_09285</name>
</gene>